<dbReference type="Proteomes" id="UP001185092">
    <property type="component" value="Unassembled WGS sequence"/>
</dbReference>
<dbReference type="AlphaFoldDB" id="A0AAE3XQN7"/>
<evidence type="ECO:0000313" key="1">
    <source>
        <dbReference type="EMBL" id="MDR6240978.1"/>
    </source>
</evidence>
<evidence type="ECO:0000313" key="2">
    <source>
        <dbReference type="Proteomes" id="UP001185092"/>
    </source>
</evidence>
<organism evidence="1 2">
    <name type="scientific">Aureibacter tunicatorum</name>
    <dbReference type="NCBI Taxonomy" id="866807"/>
    <lineage>
        <taxon>Bacteria</taxon>
        <taxon>Pseudomonadati</taxon>
        <taxon>Bacteroidota</taxon>
        <taxon>Cytophagia</taxon>
        <taxon>Cytophagales</taxon>
        <taxon>Persicobacteraceae</taxon>
        <taxon>Aureibacter</taxon>
    </lineage>
</organism>
<gene>
    <name evidence="1" type="ORF">HNQ88_004054</name>
</gene>
<dbReference type="Gene3D" id="3.40.50.300">
    <property type="entry name" value="P-loop containing nucleotide triphosphate hydrolases"/>
    <property type="match status" value="1"/>
</dbReference>
<dbReference type="SUPFAM" id="SSF52540">
    <property type="entry name" value="P-loop containing nucleoside triphosphate hydrolases"/>
    <property type="match status" value="1"/>
</dbReference>
<keyword evidence="2" id="KW-1185">Reference proteome</keyword>
<comment type="caution">
    <text evidence="1">The sequence shown here is derived from an EMBL/GenBank/DDBJ whole genome shotgun (WGS) entry which is preliminary data.</text>
</comment>
<reference evidence="1" key="1">
    <citation type="submission" date="2023-07" db="EMBL/GenBank/DDBJ databases">
        <title>Genomic Encyclopedia of Type Strains, Phase IV (KMG-IV): sequencing the most valuable type-strain genomes for metagenomic binning, comparative biology and taxonomic classification.</title>
        <authorList>
            <person name="Goeker M."/>
        </authorList>
    </citation>
    <scope>NUCLEOTIDE SEQUENCE</scope>
    <source>
        <strain evidence="1">DSM 26174</strain>
    </source>
</reference>
<name>A0AAE3XQN7_9BACT</name>
<dbReference type="EMBL" id="JAVDQD010000006">
    <property type="protein sequence ID" value="MDR6240978.1"/>
    <property type="molecule type" value="Genomic_DNA"/>
</dbReference>
<accession>A0AAE3XQN7</accession>
<protein>
    <submittedName>
        <fullName evidence="1">Uncharacterized protein</fullName>
    </submittedName>
</protein>
<dbReference type="InterPro" id="IPR027417">
    <property type="entry name" value="P-loop_NTPase"/>
</dbReference>
<dbReference type="RefSeq" id="WP_309941384.1">
    <property type="nucleotide sequence ID" value="NZ_AP025305.1"/>
</dbReference>
<sequence length="269" mass="30774">MNISLLPKDLQKDYRKFKRAPRRYETELEILMAEIEEKYPEALKVEKKAIKKPVKKTRKQALNGLFHPIASPPKMIKTDVMRLPGDLGKWMGEIELYEYSMVLRGDKGAGKTRLLFQVMNAFASKGKEIGFFTLEIDASAKLIKDDYKNEYIDKKNQSKILTASECPKGLDSIREAAKVFDVVCIDSWQKIPDIKQDDFDKLRKEFKQTVFIVIFQSNTKGGTRGGNMADYDAQAVCHVKDGGLAVWEKNRYQGDDLVYGVFDGKLLKE</sequence>
<proteinExistence type="predicted"/>